<keyword evidence="3" id="KW-1185">Reference proteome</keyword>
<dbReference type="Proteomes" id="UP000252107">
    <property type="component" value="Unassembled WGS sequence"/>
</dbReference>
<protein>
    <recommendedName>
        <fullName evidence="4">Histidine kinase</fullName>
    </recommendedName>
</protein>
<dbReference type="AlphaFoldDB" id="A0A367QIK2"/>
<proteinExistence type="predicted"/>
<evidence type="ECO:0000313" key="2">
    <source>
        <dbReference type="EMBL" id="RCJ24037.1"/>
    </source>
</evidence>
<accession>A0A367QIK2</accession>
<keyword evidence="1" id="KW-0175">Coiled coil</keyword>
<gene>
    <name evidence="2" type="ORF">A6770_28740</name>
</gene>
<sequence>MSKKSLPTKPSQAKAKLGDQIRNIADRLKHETEVQIKATSRILGAAAQISENHDRLINEVVEMVEEDLNRQADISQRQSYTVEALKKQYKTLKDAKAHFNLKANSWEALVNQLNTLSLQSPIGEDSPQPSQNLNGKQVNNHTEFERLAVFLEPDVAQMFPTSEAVNEALRFLIRVASKNLSL</sequence>
<organism evidence="2 3">
    <name type="scientific">Nostoc minutum NIES-26</name>
    <dbReference type="NCBI Taxonomy" id="1844469"/>
    <lineage>
        <taxon>Bacteria</taxon>
        <taxon>Bacillati</taxon>
        <taxon>Cyanobacteriota</taxon>
        <taxon>Cyanophyceae</taxon>
        <taxon>Nostocales</taxon>
        <taxon>Nostocaceae</taxon>
        <taxon>Nostoc</taxon>
    </lineage>
</organism>
<dbReference type="EMBL" id="LXQD01000320">
    <property type="protein sequence ID" value="RCJ24037.1"/>
    <property type="molecule type" value="Genomic_DNA"/>
</dbReference>
<name>A0A367QIK2_9NOSO</name>
<comment type="caution">
    <text evidence="2">The sequence shown here is derived from an EMBL/GenBank/DDBJ whole genome shotgun (WGS) entry which is preliminary data.</text>
</comment>
<evidence type="ECO:0000313" key="3">
    <source>
        <dbReference type="Proteomes" id="UP000252107"/>
    </source>
</evidence>
<evidence type="ECO:0000256" key="1">
    <source>
        <dbReference type="SAM" id="Coils"/>
    </source>
</evidence>
<feature type="coiled-coil region" evidence="1">
    <location>
        <begin position="46"/>
        <end position="102"/>
    </location>
</feature>
<reference evidence="2" key="1">
    <citation type="submission" date="2016-04" db="EMBL/GenBank/DDBJ databases">
        <authorList>
            <person name="Tabuchi Yagui T.R."/>
        </authorList>
    </citation>
    <scope>NUCLEOTIDE SEQUENCE [LARGE SCALE GENOMIC DNA]</scope>
    <source>
        <strain evidence="2">NIES-26</strain>
    </source>
</reference>
<evidence type="ECO:0008006" key="4">
    <source>
        <dbReference type="Google" id="ProtNLM"/>
    </source>
</evidence>